<evidence type="ECO:0000313" key="3">
    <source>
        <dbReference type="Proteomes" id="UP000095751"/>
    </source>
</evidence>
<dbReference type="PANTHER" id="PTHR42912">
    <property type="entry name" value="METHYLTRANSFERASE"/>
    <property type="match status" value="1"/>
</dbReference>
<keyword evidence="2" id="KW-0489">Methyltransferase</keyword>
<evidence type="ECO:0000259" key="1">
    <source>
        <dbReference type="Pfam" id="PF08241"/>
    </source>
</evidence>
<reference evidence="2 3" key="1">
    <citation type="submission" date="2016-09" db="EMBL/GenBank/DDBJ databases">
        <title>Extensive genetic diversity and differential bi-allelic expression allows diatom success in the polar Southern Ocean.</title>
        <authorList>
            <consortium name="DOE Joint Genome Institute"/>
            <person name="Mock T."/>
            <person name="Otillar R.P."/>
            <person name="Strauss J."/>
            <person name="Dupont C."/>
            <person name="Frickenhaus S."/>
            <person name="Maumus F."/>
            <person name="Mcmullan M."/>
            <person name="Sanges R."/>
            <person name="Schmutz J."/>
            <person name="Toseland A."/>
            <person name="Valas R."/>
            <person name="Veluchamy A."/>
            <person name="Ward B.J."/>
            <person name="Allen A."/>
            <person name="Barry K."/>
            <person name="Falciatore A."/>
            <person name="Ferrante M."/>
            <person name="Fortunato A.E."/>
            <person name="Gloeckner G."/>
            <person name="Gruber A."/>
            <person name="Hipkin R."/>
            <person name="Janech M."/>
            <person name="Kroth P."/>
            <person name="Leese F."/>
            <person name="Lindquist E."/>
            <person name="Lyon B.R."/>
            <person name="Martin J."/>
            <person name="Mayer C."/>
            <person name="Parker M."/>
            <person name="Quesneville H."/>
            <person name="Raymond J."/>
            <person name="Uhlig C."/>
            <person name="Valentin K.U."/>
            <person name="Worden A.Z."/>
            <person name="Armbrust E.V."/>
            <person name="Bowler C."/>
            <person name="Green B."/>
            <person name="Moulton V."/>
            <person name="Van Oosterhout C."/>
            <person name="Grigoriev I."/>
        </authorList>
    </citation>
    <scope>NUCLEOTIDE SEQUENCE [LARGE SCALE GENOMIC DNA]</scope>
    <source>
        <strain evidence="2 3">CCMP1102</strain>
    </source>
</reference>
<dbReference type="InterPro" id="IPR029063">
    <property type="entry name" value="SAM-dependent_MTases_sf"/>
</dbReference>
<dbReference type="InParanoid" id="A0A1E7FMG5"/>
<evidence type="ECO:0000313" key="2">
    <source>
        <dbReference type="EMBL" id="OEU19314.1"/>
    </source>
</evidence>
<name>A0A1E7FMG5_9STRA</name>
<dbReference type="Pfam" id="PF08241">
    <property type="entry name" value="Methyltransf_11"/>
    <property type="match status" value="1"/>
</dbReference>
<dbReference type="InterPro" id="IPR050508">
    <property type="entry name" value="Methyltransf_Superfamily"/>
</dbReference>
<dbReference type="PANTHER" id="PTHR42912:SF81">
    <property type="entry name" value="METHYLTRANSFERASE DOMAIN-CONTAINING PROTEIN"/>
    <property type="match status" value="1"/>
</dbReference>
<accession>A0A1E7FMG5</accession>
<organism evidence="2 3">
    <name type="scientific">Fragilariopsis cylindrus CCMP1102</name>
    <dbReference type="NCBI Taxonomy" id="635003"/>
    <lineage>
        <taxon>Eukaryota</taxon>
        <taxon>Sar</taxon>
        <taxon>Stramenopiles</taxon>
        <taxon>Ochrophyta</taxon>
        <taxon>Bacillariophyta</taxon>
        <taxon>Bacillariophyceae</taxon>
        <taxon>Bacillariophycidae</taxon>
        <taxon>Bacillariales</taxon>
        <taxon>Bacillariaceae</taxon>
        <taxon>Fragilariopsis</taxon>
    </lineage>
</organism>
<dbReference type="AlphaFoldDB" id="A0A1E7FMG5"/>
<feature type="domain" description="Methyltransferase type 11" evidence="1">
    <location>
        <begin position="234"/>
        <end position="351"/>
    </location>
</feature>
<sequence>MLQVLQEEANKDNQARAYWASHLLRTGYFTANAALGTAFSDLHERFISPRSSSESNERNAMAKEDQAAGSSPFFSNNAAMFTRLASSDIPTRLLLEAFRVYYQDYLYVKNGLLKFPWDALVRQNGIQWNHRQANPIFALQETARTIGESVAIFSRRNQQKSKGVPFSQPTKSGGLYPDYYLNDFHYQTDGWMTSESAARYEASTETLFLGRQDAMQRQTLIPLLQSGQSPESILEVACGTGRFGTFTRDNFPTAEMTYTDLSPFYLEKAQENDKYWISQRGEDAMAEAGSSEIMPEPANFVQANAENLPLEDNSFDAVNCVYLFHELPKEAQHNVAKELVRVVKPGGMIVFSDSFQRGDRPDLDSTLGNFSKLNEPHYQNYIDTFLPDLFEGCEIDKKFMSSSTKTLSFVKKSESSEGQDFQ</sequence>
<dbReference type="SUPFAM" id="SSF53335">
    <property type="entry name" value="S-adenosyl-L-methionine-dependent methyltransferases"/>
    <property type="match status" value="1"/>
</dbReference>
<dbReference type="EMBL" id="KV784355">
    <property type="protein sequence ID" value="OEU19314.1"/>
    <property type="molecule type" value="Genomic_DNA"/>
</dbReference>
<dbReference type="Proteomes" id="UP000095751">
    <property type="component" value="Unassembled WGS sequence"/>
</dbReference>
<protein>
    <submittedName>
        <fullName evidence="2">S-adenosyl-L-methionine-dependent methyltransferase</fullName>
    </submittedName>
</protein>
<keyword evidence="2" id="KW-0808">Transferase</keyword>
<dbReference type="GO" id="GO:0032259">
    <property type="term" value="P:methylation"/>
    <property type="evidence" value="ECO:0007669"/>
    <property type="project" value="UniProtKB-KW"/>
</dbReference>
<gene>
    <name evidence="2" type="ORF">FRACYDRAFT_224412</name>
</gene>
<dbReference type="OrthoDB" id="3647at2759"/>
<dbReference type="CDD" id="cd02440">
    <property type="entry name" value="AdoMet_MTases"/>
    <property type="match status" value="1"/>
</dbReference>
<keyword evidence="3" id="KW-1185">Reference proteome</keyword>
<dbReference type="InterPro" id="IPR013216">
    <property type="entry name" value="Methyltransf_11"/>
</dbReference>
<proteinExistence type="predicted"/>
<dbReference type="GO" id="GO:0008168">
    <property type="term" value="F:methyltransferase activity"/>
    <property type="evidence" value="ECO:0007669"/>
    <property type="project" value="UniProtKB-KW"/>
</dbReference>
<dbReference type="KEGG" id="fcy:FRACYDRAFT_224412"/>
<dbReference type="Gene3D" id="3.40.50.150">
    <property type="entry name" value="Vaccinia Virus protein VP39"/>
    <property type="match status" value="1"/>
</dbReference>